<feature type="compositionally biased region" description="Polar residues" evidence="1">
    <location>
        <begin position="58"/>
        <end position="71"/>
    </location>
</feature>
<dbReference type="Proteomes" id="UP001327093">
    <property type="component" value="Unassembled WGS sequence"/>
</dbReference>
<reference evidence="2 3" key="1">
    <citation type="submission" date="2023-10" db="EMBL/GenBank/DDBJ databases">
        <title>Saccharopolyspora sp. nov., isolated from mangrove soil.</title>
        <authorList>
            <person name="Lu Y."/>
            <person name="Liu W."/>
        </authorList>
    </citation>
    <scope>NUCLEOTIDE SEQUENCE [LARGE SCALE GENOMIC DNA]</scope>
    <source>
        <strain evidence="2 3">S2-29</strain>
    </source>
</reference>
<organism evidence="2 3">
    <name type="scientific">Saccharopolyspora mangrovi</name>
    <dbReference type="NCBI Taxonomy" id="3082379"/>
    <lineage>
        <taxon>Bacteria</taxon>
        <taxon>Bacillati</taxon>
        <taxon>Actinomycetota</taxon>
        <taxon>Actinomycetes</taxon>
        <taxon>Pseudonocardiales</taxon>
        <taxon>Pseudonocardiaceae</taxon>
        <taxon>Saccharopolyspora</taxon>
    </lineage>
</organism>
<accession>A0ABU6A6E5</accession>
<dbReference type="RefSeq" id="WP_324264695.1">
    <property type="nucleotide sequence ID" value="NZ_JAWLNX010000004.1"/>
</dbReference>
<dbReference type="EMBL" id="JAWLNX010000004">
    <property type="protein sequence ID" value="MEB3367133.1"/>
    <property type="molecule type" value="Genomic_DNA"/>
</dbReference>
<sequence>MLERPGAQILAENTGVRFPSPVSGIVGSAGTILEIPLVTALRTPPEWWHHPYGKEPGSQANQDTPATGERQNNIRENRAVSTIIAEPESAGGDR</sequence>
<comment type="caution">
    <text evidence="2">The sequence shown here is derived from an EMBL/GenBank/DDBJ whole genome shotgun (WGS) entry which is preliminary data.</text>
</comment>
<evidence type="ECO:0000313" key="3">
    <source>
        <dbReference type="Proteomes" id="UP001327093"/>
    </source>
</evidence>
<proteinExistence type="predicted"/>
<protein>
    <submittedName>
        <fullName evidence="2">Uncharacterized protein</fullName>
    </submittedName>
</protein>
<keyword evidence="3" id="KW-1185">Reference proteome</keyword>
<name>A0ABU6A6E5_9PSEU</name>
<gene>
    <name evidence="2" type="ORF">R4I43_06925</name>
</gene>
<evidence type="ECO:0000256" key="1">
    <source>
        <dbReference type="SAM" id="MobiDB-lite"/>
    </source>
</evidence>
<feature type="region of interest" description="Disordered" evidence="1">
    <location>
        <begin position="50"/>
        <end position="94"/>
    </location>
</feature>
<evidence type="ECO:0000313" key="2">
    <source>
        <dbReference type="EMBL" id="MEB3367133.1"/>
    </source>
</evidence>